<evidence type="ECO:0000313" key="1">
    <source>
        <dbReference type="EMBL" id="AFZ15440.1"/>
    </source>
</evidence>
<dbReference type="PATRIC" id="fig|1173022.3.peg.5033"/>
<sequence length="54" mass="6406">MKELPDTKTLLELLQSAKEAEEKARTLYEMGVQFRQELETKLEERQKLVETPQK</sequence>
<protein>
    <submittedName>
        <fullName evidence="1">Uncharacterized protein</fullName>
    </submittedName>
</protein>
<evidence type="ECO:0000313" key="2">
    <source>
        <dbReference type="Proteomes" id="UP000010472"/>
    </source>
</evidence>
<name>K9W7K2_9CYAN</name>
<keyword evidence="2" id="KW-1185">Reference proteome</keyword>
<dbReference type="eggNOG" id="ENOG502ZJ9N">
    <property type="taxonomic scope" value="Bacteria"/>
</dbReference>
<organism evidence="1 2">
    <name type="scientific">Crinalium epipsammum PCC 9333</name>
    <dbReference type="NCBI Taxonomy" id="1173022"/>
    <lineage>
        <taxon>Bacteria</taxon>
        <taxon>Bacillati</taxon>
        <taxon>Cyanobacteriota</taxon>
        <taxon>Cyanophyceae</taxon>
        <taxon>Gomontiellales</taxon>
        <taxon>Gomontiellaceae</taxon>
        <taxon>Crinalium</taxon>
    </lineage>
</organism>
<dbReference type="STRING" id="1173022.Cri9333_4661"/>
<accession>K9W7K2</accession>
<reference evidence="1 2" key="1">
    <citation type="submission" date="2012-06" db="EMBL/GenBank/DDBJ databases">
        <title>Finished chromosome of genome of Crinalium epipsammum PCC 9333.</title>
        <authorList>
            <consortium name="US DOE Joint Genome Institute"/>
            <person name="Gugger M."/>
            <person name="Coursin T."/>
            <person name="Rippka R."/>
            <person name="Tandeau De Marsac N."/>
            <person name="Huntemann M."/>
            <person name="Wei C.-L."/>
            <person name="Han J."/>
            <person name="Detter J.C."/>
            <person name="Han C."/>
            <person name="Tapia R."/>
            <person name="Davenport K."/>
            <person name="Daligault H."/>
            <person name="Erkkila T."/>
            <person name="Gu W."/>
            <person name="Munk A.C.C."/>
            <person name="Teshima H."/>
            <person name="Xu Y."/>
            <person name="Chain P."/>
            <person name="Chen A."/>
            <person name="Krypides N."/>
            <person name="Mavromatis K."/>
            <person name="Markowitz V."/>
            <person name="Szeto E."/>
            <person name="Ivanova N."/>
            <person name="Mikhailova N."/>
            <person name="Ovchinnikova G."/>
            <person name="Pagani I."/>
            <person name="Pati A."/>
            <person name="Goodwin L."/>
            <person name="Peters L."/>
            <person name="Pitluck S."/>
            <person name="Woyke T."/>
            <person name="Kerfeld C."/>
        </authorList>
    </citation>
    <scope>NUCLEOTIDE SEQUENCE [LARGE SCALE GENOMIC DNA]</scope>
    <source>
        <strain evidence="1 2">PCC 9333</strain>
    </source>
</reference>
<dbReference type="HOGENOM" id="CLU_3182736_0_0_3"/>
<dbReference type="EMBL" id="CP003620">
    <property type="protein sequence ID" value="AFZ15440.1"/>
    <property type="molecule type" value="Genomic_DNA"/>
</dbReference>
<dbReference type="AlphaFoldDB" id="K9W7K2"/>
<proteinExistence type="predicted"/>
<dbReference type="Proteomes" id="UP000010472">
    <property type="component" value="Chromosome"/>
</dbReference>
<dbReference type="KEGG" id="cep:Cri9333_4661"/>
<gene>
    <name evidence="1" type="ORF">Cri9333_4661</name>
</gene>